<dbReference type="EMBL" id="JACHHN010000011">
    <property type="protein sequence ID" value="MBB5193380.1"/>
    <property type="molecule type" value="Genomic_DNA"/>
</dbReference>
<keyword evidence="2 4" id="KW-0238">DNA-binding</keyword>
<accession>A0A840RLK6</accession>
<dbReference type="InterPro" id="IPR001647">
    <property type="entry name" value="HTH_TetR"/>
</dbReference>
<evidence type="ECO:0000259" key="5">
    <source>
        <dbReference type="PROSITE" id="PS50977"/>
    </source>
</evidence>
<evidence type="ECO:0000256" key="1">
    <source>
        <dbReference type="ARBA" id="ARBA00023015"/>
    </source>
</evidence>
<reference evidence="6 7" key="1">
    <citation type="submission" date="2020-08" db="EMBL/GenBank/DDBJ databases">
        <title>Genomic Encyclopedia of Type Strains, Phase IV (KMG-IV): sequencing the most valuable type-strain genomes for metagenomic binning, comparative biology and taxonomic classification.</title>
        <authorList>
            <person name="Goeker M."/>
        </authorList>
    </citation>
    <scope>NUCLEOTIDE SEQUENCE [LARGE SCALE GENOMIC DNA]</scope>
    <source>
        <strain evidence="6 7">DSM 18233</strain>
    </source>
</reference>
<feature type="DNA-binding region" description="H-T-H motif" evidence="4">
    <location>
        <begin position="40"/>
        <end position="59"/>
    </location>
</feature>
<dbReference type="PRINTS" id="PR00455">
    <property type="entry name" value="HTHTETR"/>
</dbReference>
<dbReference type="PANTHER" id="PTHR30055:SF234">
    <property type="entry name" value="HTH-TYPE TRANSCRIPTIONAL REGULATOR BETI"/>
    <property type="match status" value="1"/>
</dbReference>
<name>A0A840RLK6_9NEIS</name>
<dbReference type="GO" id="GO:0000976">
    <property type="term" value="F:transcription cis-regulatory region binding"/>
    <property type="evidence" value="ECO:0007669"/>
    <property type="project" value="TreeGrafter"/>
</dbReference>
<dbReference type="Gene3D" id="1.10.357.10">
    <property type="entry name" value="Tetracycline Repressor, domain 2"/>
    <property type="match status" value="1"/>
</dbReference>
<dbReference type="InterPro" id="IPR009057">
    <property type="entry name" value="Homeodomain-like_sf"/>
</dbReference>
<dbReference type="Proteomes" id="UP000543030">
    <property type="component" value="Unassembled WGS sequence"/>
</dbReference>
<dbReference type="AlphaFoldDB" id="A0A840RLK6"/>
<dbReference type="PROSITE" id="PS50977">
    <property type="entry name" value="HTH_TETR_2"/>
    <property type="match status" value="1"/>
</dbReference>
<dbReference type="GO" id="GO:0003700">
    <property type="term" value="F:DNA-binding transcription factor activity"/>
    <property type="evidence" value="ECO:0007669"/>
    <property type="project" value="TreeGrafter"/>
</dbReference>
<evidence type="ECO:0000313" key="7">
    <source>
        <dbReference type="Proteomes" id="UP000543030"/>
    </source>
</evidence>
<comment type="caution">
    <text evidence="6">The sequence shown here is derived from an EMBL/GenBank/DDBJ whole genome shotgun (WGS) entry which is preliminary data.</text>
</comment>
<gene>
    <name evidence="6" type="ORF">HNQ50_004137</name>
</gene>
<dbReference type="InterPro" id="IPR050109">
    <property type="entry name" value="HTH-type_TetR-like_transc_reg"/>
</dbReference>
<evidence type="ECO:0000256" key="3">
    <source>
        <dbReference type="ARBA" id="ARBA00023163"/>
    </source>
</evidence>
<dbReference type="Pfam" id="PF00440">
    <property type="entry name" value="TetR_N"/>
    <property type="match status" value="1"/>
</dbReference>
<organism evidence="6 7">
    <name type="scientific">Silvimonas terrae</name>
    <dbReference type="NCBI Taxonomy" id="300266"/>
    <lineage>
        <taxon>Bacteria</taxon>
        <taxon>Pseudomonadati</taxon>
        <taxon>Pseudomonadota</taxon>
        <taxon>Betaproteobacteria</taxon>
        <taxon>Neisseriales</taxon>
        <taxon>Chitinibacteraceae</taxon>
        <taxon>Silvimonas</taxon>
    </lineage>
</organism>
<dbReference type="InterPro" id="IPR041669">
    <property type="entry name" value="TetR_C_15"/>
</dbReference>
<sequence length="221" mass="24492">MQAPANPRKSPRQARSQLMVETILQATARVLSERGYAATNTNAVAERAGVSVGSVYQYFPNKDALINALHERHVLQMETLILDALDHLAGKTLHEAVECMIEAVHEAHLLEPELHRVLENADLLCDPHDDDDGYRAVMLAVRQLFEEHRSAIRVSDLDLAVWSTMKIVEIMVHSAVLNPPPNFTQCQLRCAIVDAVMGYLVFPSSVTPRPVAAGELIEVKT</sequence>
<evidence type="ECO:0000256" key="2">
    <source>
        <dbReference type="ARBA" id="ARBA00023125"/>
    </source>
</evidence>
<dbReference type="Pfam" id="PF17918">
    <property type="entry name" value="TetR_C_15"/>
    <property type="match status" value="1"/>
</dbReference>
<keyword evidence="7" id="KW-1185">Reference proteome</keyword>
<dbReference type="RefSeq" id="WP_184103030.1">
    <property type="nucleotide sequence ID" value="NZ_JACHHN010000011.1"/>
</dbReference>
<evidence type="ECO:0000256" key="4">
    <source>
        <dbReference type="PROSITE-ProRule" id="PRU00335"/>
    </source>
</evidence>
<keyword evidence="3" id="KW-0804">Transcription</keyword>
<keyword evidence="1" id="KW-0805">Transcription regulation</keyword>
<dbReference type="SUPFAM" id="SSF46689">
    <property type="entry name" value="Homeodomain-like"/>
    <property type="match status" value="1"/>
</dbReference>
<dbReference type="PANTHER" id="PTHR30055">
    <property type="entry name" value="HTH-TYPE TRANSCRIPTIONAL REGULATOR RUTR"/>
    <property type="match status" value="1"/>
</dbReference>
<proteinExistence type="predicted"/>
<feature type="domain" description="HTH tetR-type" evidence="5">
    <location>
        <begin position="17"/>
        <end position="77"/>
    </location>
</feature>
<protein>
    <submittedName>
        <fullName evidence="6">AcrR family transcriptional regulator</fullName>
    </submittedName>
</protein>
<evidence type="ECO:0000313" key="6">
    <source>
        <dbReference type="EMBL" id="MBB5193380.1"/>
    </source>
</evidence>